<keyword evidence="1" id="KW-0964">Secreted</keyword>
<feature type="non-terminal residue" evidence="2">
    <location>
        <position position="1"/>
    </location>
</feature>
<dbReference type="InterPro" id="IPR004265">
    <property type="entry name" value="Dirigent"/>
</dbReference>
<comment type="similarity">
    <text evidence="1">Belongs to the plant dirigent protein family.</text>
</comment>
<comment type="subcellular location">
    <subcellularLocation>
        <location evidence="1">Secreted</location>
        <location evidence="1">Extracellular space</location>
        <location evidence="1">Apoplast</location>
    </subcellularLocation>
</comment>
<sequence length="178" mass="19386">IAMAAKPSLSSLLRRFAFIFIVMCGSASASPGKILHAREKKMFFYVQEITKGPNTSVRIVGRMYGLSSNISSFGTVFVVDDPNTEGPEHTFKLLGGLQDFEANSDHRGTNFHLTTSLIFENGDTLESAGTIRTLLVQRKLSVVGGSGQLIFAHGHALVNIVSFDGVLLTFMFDVKIRS</sequence>
<keyword evidence="1" id="KW-0732">Signal</keyword>
<name>A0AA38LG85_TAXCH</name>
<comment type="function">
    <text evidence="1">Dirigent proteins impart stereoselectivity on the phenoxy radical-coupling reaction, yielding optically active lignans from two molecules of coniferyl alcohol in the biosynthesis of lignans, flavonolignans, and alkaloids and thus plays a central role in plant secondary metabolism.</text>
</comment>
<evidence type="ECO:0000313" key="3">
    <source>
        <dbReference type="Proteomes" id="UP000824469"/>
    </source>
</evidence>
<feature type="signal peptide" evidence="1">
    <location>
        <begin position="1"/>
        <end position="29"/>
    </location>
</feature>
<accession>A0AA38LG85</accession>
<dbReference type="AlphaFoldDB" id="A0AA38LG85"/>
<feature type="chain" id="PRO_5041482235" description="Dirigent protein" evidence="1">
    <location>
        <begin position="30"/>
        <end position="178"/>
    </location>
</feature>
<reference evidence="2 3" key="1">
    <citation type="journal article" date="2021" name="Nat. Plants">
        <title>The Taxus genome provides insights into paclitaxel biosynthesis.</title>
        <authorList>
            <person name="Xiong X."/>
            <person name="Gou J."/>
            <person name="Liao Q."/>
            <person name="Li Y."/>
            <person name="Zhou Q."/>
            <person name="Bi G."/>
            <person name="Li C."/>
            <person name="Du R."/>
            <person name="Wang X."/>
            <person name="Sun T."/>
            <person name="Guo L."/>
            <person name="Liang H."/>
            <person name="Lu P."/>
            <person name="Wu Y."/>
            <person name="Zhang Z."/>
            <person name="Ro D.K."/>
            <person name="Shang Y."/>
            <person name="Huang S."/>
            <person name="Yan J."/>
        </authorList>
    </citation>
    <scope>NUCLEOTIDE SEQUENCE [LARGE SCALE GENOMIC DNA]</scope>
    <source>
        <strain evidence="2">Ta-2019</strain>
    </source>
</reference>
<proteinExistence type="inferred from homology"/>
<dbReference type="GO" id="GO:0048046">
    <property type="term" value="C:apoplast"/>
    <property type="evidence" value="ECO:0007669"/>
    <property type="project" value="UniProtKB-SubCell"/>
</dbReference>
<keyword evidence="3" id="KW-1185">Reference proteome</keyword>
<protein>
    <recommendedName>
        <fullName evidence="1">Dirigent protein</fullName>
    </recommendedName>
</protein>
<organism evidence="2 3">
    <name type="scientific">Taxus chinensis</name>
    <name type="common">Chinese yew</name>
    <name type="synonym">Taxus wallichiana var. chinensis</name>
    <dbReference type="NCBI Taxonomy" id="29808"/>
    <lineage>
        <taxon>Eukaryota</taxon>
        <taxon>Viridiplantae</taxon>
        <taxon>Streptophyta</taxon>
        <taxon>Embryophyta</taxon>
        <taxon>Tracheophyta</taxon>
        <taxon>Spermatophyta</taxon>
        <taxon>Pinopsida</taxon>
        <taxon>Pinidae</taxon>
        <taxon>Conifers II</taxon>
        <taxon>Cupressales</taxon>
        <taxon>Taxaceae</taxon>
        <taxon>Taxus</taxon>
    </lineage>
</organism>
<comment type="subunit">
    <text evidence="1">Homodimer.</text>
</comment>
<gene>
    <name evidence="2" type="ORF">KI387_017923</name>
</gene>
<dbReference type="Proteomes" id="UP000824469">
    <property type="component" value="Unassembled WGS sequence"/>
</dbReference>
<dbReference type="PANTHER" id="PTHR21495">
    <property type="entry name" value="NUCLEOPORIN-RELATED"/>
    <property type="match status" value="1"/>
</dbReference>
<dbReference type="Pfam" id="PF03018">
    <property type="entry name" value="Dirigent"/>
    <property type="match status" value="1"/>
</dbReference>
<keyword evidence="1" id="KW-0052">Apoplast</keyword>
<comment type="caution">
    <text evidence="2">The sequence shown here is derived from an EMBL/GenBank/DDBJ whole genome shotgun (WGS) entry which is preliminary data.</text>
</comment>
<dbReference type="EMBL" id="JAHRHJ020000003">
    <property type="protein sequence ID" value="KAH9323284.1"/>
    <property type="molecule type" value="Genomic_DNA"/>
</dbReference>
<evidence type="ECO:0000256" key="1">
    <source>
        <dbReference type="RuleBase" id="RU363099"/>
    </source>
</evidence>
<evidence type="ECO:0000313" key="2">
    <source>
        <dbReference type="EMBL" id="KAH9323284.1"/>
    </source>
</evidence>